<dbReference type="GO" id="GO:0043190">
    <property type="term" value="C:ATP-binding cassette (ABC) transporter complex"/>
    <property type="evidence" value="ECO:0007669"/>
    <property type="project" value="InterPro"/>
</dbReference>
<comment type="subcellular location">
    <subcellularLocation>
        <location evidence="1">Cell envelope</location>
    </subcellularLocation>
</comment>
<evidence type="ECO:0000256" key="3">
    <source>
        <dbReference type="ARBA" id="ARBA00022448"/>
    </source>
</evidence>
<dbReference type="EMBL" id="FMYW01000005">
    <property type="protein sequence ID" value="SDC35479.1"/>
    <property type="molecule type" value="Genomic_DNA"/>
</dbReference>
<dbReference type="GO" id="GO:0015833">
    <property type="term" value="P:peptide transport"/>
    <property type="evidence" value="ECO:0007669"/>
    <property type="project" value="TreeGrafter"/>
</dbReference>
<keyword evidence="8" id="KW-1185">Reference proteome</keyword>
<feature type="signal peptide" evidence="5">
    <location>
        <begin position="1"/>
        <end position="25"/>
    </location>
</feature>
<gene>
    <name evidence="7" type="ORF">SAMN04487864_105150</name>
</gene>
<organism evidence="7 8">
    <name type="scientific">Succiniclasticum ruminis</name>
    <dbReference type="NCBI Taxonomy" id="40841"/>
    <lineage>
        <taxon>Bacteria</taxon>
        <taxon>Bacillati</taxon>
        <taxon>Bacillota</taxon>
        <taxon>Negativicutes</taxon>
        <taxon>Acidaminococcales</taxon>
        <taxon>Acidaminococcaceae</taxon>
        <taxon>Succiniclasticum</taxon>
    </lineage>
</organism>
<dbReference type="Gene3D" id="3.10.105.10">
    <property type="entry name" value="Dipeptide-binding Protein, Domain 3"/>
    <property type="match status" value="1"/>
</dbReference>
<keyword evidence="4 5" id="KW-0732">Signal</keyword>
<keyword evidence="3" id="KW-0813">Transport</keyword>
<dbReference type="PIRSF" id="PIRSF002741">
    <property type="entry name" value="MppA"/>
    <property type="match status" value="1"/>
</dbReference>
<dbReference type="Gene3D" id="3.40.190.10">
    <property type="entry name" value="Periplasmic binding protein-like II"/>
    <property type="match status" value="1"/>
</dbReference>
<reference evidence="8" key="1">
    <citation type="submission" date="2016-10" db="EMBL/GenBank/DDBJ databases">
        <authorList>
            <person name="Varghese N."/>
            <person name="Submissions S."/>
        </authorList>
    </citation>
    <scope>NUCLEOTIDE SEQUENCE [LARGE SCALE GENOMIC DNA]</scope>
    <source>
        <strain evidence="8">DSM 11005</strain>
    </source>
</reference>
<sequence>MKIRIKTALYGVMATAFCLILSACAGPAGDKSASAPKTSAYLTFLDTEPALADPQRISEKYTVVLNVFDRLAEEKEEDGRNRMVPSLADSWEVSGDGLVYTFRLHPGVTFSNGAALTAEDVEFTFHRLISHPESRNRDLAMSILGAEALREKKTDKLAGFKIIDDLTFTITLAYPCATFLEGLTTPGASILDKETTLKAGDAFGRTPETTVGTGPFMLTEWTKYKGIVMKANPKCWSGPPKCDGLSMHFYAENSPLRQMFLNGELDILDLDKLGIDAEYFLRGDIYRKNVIRGHRVGISYIALNQSLPPLQDVRVRKALQLALDRKILMQTAISNRGILENGIFPRGLKGHNPGLPEIPFDPTKARQLLQEAGYPGGFDLTISYSDTTAQRVKEMLRLTAAMWKKIGVRASLMEMENRSFLNRRNHGELACYTGTWSADYNDPDNFISAFFGSRENSLGRSLCYPNEAVMKRVVDARSIVDPEARIREYRFLEKKIIQDDAAWIPLYSGYHFFAVNERVNGFHVRWNGWSSNRYADVSIKAEADRGN</sequence>
<feature type="domain" description="Solute-binding protein family 5" evidence="6">
    <location>
        <begin position="83"/>
        <end position="456"/>
    </location>
</feature>
<dbReference type="Gene3D" id="3.90.76.10">
    <property type="entry name" value="Dipeptide-binding Protein, Domain 1"/>
    <property type="match status" value="1"/>
</dbReference>
<evidence type="ECO:0000256" key="2">
    <source>
        <dbReference type="ARBA" id="ARBA00005695"/>
    </source>
</evidence>
<dbReference type="GO" id="GO:0042597">
    <property type="term" value="C:periplasmic space"/>
    <property type="evidence" value="ECO:0007669"/>
    <property type="project" value="UniProtKB-ARBA"/>
</dbReference>
<dbReference type="PANTHER" id="PTHR30290">
    <property type="entry name" value="PERIPLASMIC BINDING COMPONENT OF ABC TRANSPORTER"/>
    <property type="match status" value="1"/>
</dbReference>
<dbReference type="PANTHER" id="PTHR30290:SF10">
    <property type="entry name" value="PERIPLASMIC OLIGOPEPTIDE-BINDING PROTEIN-RELATED"/>
    <property type="match status" value="1"/>
</dbReference>
<proteinExistence type="inferred from homology"/>
<dbReference type="RefSeq" id="WP_093730074.1">
    <property type="nucleotide sequence ID" value="NZ_FMYW01000005.1"/>
</dbReference>
<dbReference type="AlphaFoldDB" id="A0A1G6KWK9"/>
<dbReference type="SUPFAM" id="SSF53850">
    <property type="entry name" value="Periplasmic binding protein-like II"/>
    <property type="match status" value="1"/>
</dbReference>
<evidence type="ECO:0000256" key="5">
    <source>
        <dbReference type="SAM" id="SignalP"/>
    </source>
</evidence>
<dbReference type="InterPro" id="IPR030678">
    <property type="entry name" value="Peptide/Ni-bd"/>
</dbReference>
<evidence type="ECO:0000313" key="7">
    <source>
        <dbReference type="EMBL" id="SDC35479.1"/>
    </source>
</evidence>
<dbReference type="PROSITE" id="PS51257">
    <property type="entry name" value="PROKAR_LIPOPROTEIN"/>
    <property type="match status" value="1"/>
</dbReference>
<dbReference type="Pfam" id="PF00496">
    <property type="entry name" value="SBP_bac_5"/>
    <property type="match status" value="1"/>
</dbReference>
<evidence type="ECO:0000256" key="4">
    <source>
        <dbReference type="ARBA" id="ARBA00022729"/>
    </source>
</evidence>
<evidence type="ECO:0000256" key="1">
    <source>
        <dbReference type="ARBA" id="ARBA00004196"/>
    </source>
</evidence>
<dbReference type="InterPro" id="IPR039424">
    <property type="entry name" value="SBP_5"/>
</dbReference>
<evidence type="ECO:0000313" key="8">
    <source>
        <dbReference type="Proteomes" id="UP000198943"/>
    </source>
</evidence>
<dbReference type="Proteomes" id="UP000198943">
    <property type="component" value="Unassembled WGS sequence"/>
</dbReference>
<dbReference type="InterPro" id="IPR000914">
    <property type="entry name" value="SBP_5_dom"/>
</dbReference>
<dbReference type="GO" id="GO:0030313">
    <property type="term" value="C:cell envelope"/>
    <property type="evidence" value="ECO:0007669"/>
    <property type="project" value="UniProtKB-SubCell"/>
</dbReference>
<name>A0A1G6KWK9_9FIRM</name>
<dbReference type="GO" id="GO:1904680">
    <property type="term" value="F:peptide transmembrane transporter activity"/>
    <property type="evidence" value="ECO:0007669"/>
    <property type="project" value="TreeGrafter"/>
</dbReference>
<protein>
    <submittedName>
        <fullName evidence="7">Oligopeptide transport system substrate-binding protein</fullName>
    </submittedName>
</protein>
<dbReference type="OrthoDB" id="48318at2"/>
<feature type="chain" id="PRO_5038771641" evidence="5">
    <location>
        <begin position="26"/>
        <end position="547"/>
    </location>
</feature>
<accession>A0A1G6KWK9</accession>
<dbReference type="CDD" id="cd00995">
    <property type="entry name" value="PBP2_NikA_DppA_OppA_like"/>
    <property type="match status" value="1"/>
</dbReference>
<comment type="similarity">
    <text evidence="2">Belongs to the bacterial solute-binding protein 5 family.</text>
</comment>
<evidence type="ECO:0000259" key="6">
    <source>
        <dbReference type="Pfam" id="PF00496"/>
    </source>
</evidence>